<proteinExistence type="inferred from homology"/>
<evidence type="ECO:0000313" key="6">
    <source>
        <dbReference type="Proteomes" id="UP000006377"/>
    </source>
</evidence>
<dbReference type="GO" id="GO:0006508">
    <property type="term" value="P:proteolysis"/>
    <property type="evidence" value="ECO:0007669"/>
    <property type="project" value="UniProtKB-KW"/>
</dbReference>
<dbReference type="SUPFAM" id="SSF54211">
    <property type="entry name" value="Ribosomal protein S5 domain 2-like"/>
    <property type="match status" value="1"/>
</dbReference>
<dbReference type="GO" id="GO:0005524">
    <property type="term" value="F:ATP binding"/>
    <property type="evidence" value="ECO:0007669"/>
    <property type="project" value="InterPro"/>
</dbReference>
<dbReference type="HOGENOM" id="CLU_014785_0_0_5"/>
<dbReference type="InterPro" id="IPR027417">
    <property type="entry name" value="P-loop_NTPase"/>
</dbReference>
<dbReference type="InterPro" id="IPR020568">
    <property type="entry name" value="Ribosomal_Su5_D2-typ_SF"/>
</dbReference>
<evidence type="ECO:0000256" key="3">
    <source>
        <dbReference type="SAM" id="Coils"/>
    </source>
</evidence>
<dbReference type="GO" id="GO:0030163">
    <property type="term" value="P:protein catabolic process"/>
    <property type="evidence" value="ECO:0007669"/>
    <property type="project" value="InterPro"/>
</dbReference>
<dbReference type="KEGG" id="pla:Plav_0740"/>
<dbReference type="Pfam" id="PF20437">
    <property type="entry name" value="LonC_helical"/>
    <property type="match status" value="1"/>
</dbReference>
<dbReference type="PANTHER" id="PTHR10046">
    <property type="entry name" value="ATP DEPENDENT LON PROTEASE FAMILY MEMBER"/>
    <property type="match status" value="1"/>
</dbReference>
<reference evidence="5 6" key="1">
    <citation type="journal article" date="2011" name="Stand. Genomic Sci.">
        <title>Complete genome sequence of Parvibaculum lavamentivorans type strain (DS-1(T)).</title>
        <authorList>
            <person name="Schleheck D."/>
            <person name="Weiss M."/>
            <person name="Pitluck S."/>
            <person name="Bruce D."/>
            <person name="Land M.L."/>
            <person name="Han S."/>
            <person name="Saunders E."/>
            <person name="Tapia R."/>
            <person name="Detter C."/>
            <person name="Brettin T."/>
            <person name="Han J."/>
            <person name="Woyke T."/>
            <person name="Goodwin L."/>
            <person name="Pennacchio L."/>
            <person name="Nolan M."/>
            <person name="Cook A.M."/>
            <person name="Kjelleberg S."/>
            <person name="Thomas T."/>
        </authorList>
    </citation>
    <scope>NUCLEOTIDE SEQUENCE [LARGE SCALE GENOMIC DNA]</scope>
    <source>
        <strain evidence="6">DS-1 / DSM 13023 / NCIMB 13966</strain>
    </source>
</reference>
<dbReference type="InterPro" id="IPR046844">
    <property type="entry name" value="Lon-like_helical"/>
</dbReference>
<evidence type="ECO:0000313" key="5">
    <source>
        <dbReference type="EMBL" id="ABS62363.1"/>
    </source>
</evidence>
<evidence type="ECO:0000256" key="2">
    <source>
        <dbReference type="PROSITE-ProRule" id="PRU01122"/>
    </source>
</evidence>
<sequence length="843" mass="92371">MAVEPIPAEMLYRACDVSQFAFENTAELGEHAGLVGQERVLDALRFGTGIRRQGYNIFVLGQNGAGKHEAVLRFLSGIALKERAPSDWVYVNNFRTPHKPVALELGAGTGRALKEGMARLVDDLKVTIPSIIESEEYQNRRQSIDEEYQEKQEHAFEELRAKAEVQEIALLRTPAGFALAPVQDGNVLKPDEFNKLPEQERKRIESVIETLQKELAEIIEHVPGWEKEHRQRVRALNREVAEREVKRAMREVRALFEGMTAVAAWLTAVMGDLVENIGMFASGGDAVPEQQRAIVTMQAAMQGRGPDLGASDPFRRYEVNIVVDNSNEARKSGSSKWRAQDIADAGGYIGGGAPIIYEDHPTMANLLGRVEHMPQMGALVTDFTLIKPGSLHRANGGYLLVDALKLLREPLAWEALKRAIRRRKVVIESAGEYMSLISTVTLEPDPIPLDIKIILFGDRYLYYVLSNNDPDFGELFKVAADFEDEIDREPENDLLYACLLASTCRDEGLLPLDRSGVGRVIERSSRQAEDAEKLSTVMRPIVDLLCEADHIARSEAATAISAHHVDEAVDAQIARADRLRERSLEMITRDIVMIDTEGERVGQVNGLSVLSMGSVSFGRPSRITARVRMGLGSARVIDIEREVALGGPIHTKGVLILSGYISGQFLPAIPLSMSASVVFEQSYGGIDGDSASSAELYALISALAEAPIAQGLAVTGSVNQLGEVQAIGGVNDKIEGFFDICMRRGLTGDQGVLIPASNVKHLMLRQDVVDAVERGMFAIYPVEHVEEGVELLMSAPAGIRGADGHFPAGSIYARAEQRLAAFADNQIRFAQRPDDNTPGRKGA</sequence>
<keyword evidence="6" id="KW-1185">Reference proteome</keyword>
<keyword evidence="2" id="KW-0378">Hydrolase</keyword>
<evidence type="ECO:0000259" key="4">
    <source>
        <dbReference type="PROSITE" id="PS51786"/>
    </source>
</evidence>
<accession>A7HR30</accession>
<dbReference type="Gene3D" id="3.40.50.300">
    <property type="entry name" value="P-loop containing nucleotide triphosphate hydrolases"/>
    <property type="match status" value="2"/>
</dbReference>
<dbReference type="Pfam" id="PF05362">
    <property type="entry name" value="Lon_C"/>
    <property type="match status" value="1"/>
</dbReference>
<dbReference type="GO" id="GO:0004252">
    <property type="term" value="F:serine-type endopeptidase activity"/>
    <property type="evidence" value="ECO:0007669"/>
    <property type="project" value="UniProtKB-UniRule"/>
</dbReference>
<dbReference type="STRING" id="402881.Plav_0740"/>
<comment type="catalytic activity">
    <reaction evidence="2">
        <text>Hydrolysis of proteins in presence of ATP.</text>
        <dbReference type="EC" id="3.4.21.53"/>
    </reaction>
</comment>
<dbReference type="InterPro" id="IPR046843">
    <property type="entry name" value="LonB_AAA-LID"/>
</dbReference>
<gene>
    <name evidence="5" type="ordered locus">Plav_0740</name>
</gene>
<dbReference type="Pfam" id="PF13654">
    <property type="entry name" value="AAA_32"/>
    <property type="match status" value="1"/>
</dbReference>
<dbReference type="Gene3D" id="3.30.230.10">
    <property type="match status" value="1"/>
</dbReference>
<dbReference type="InterPro" id="IPR041699">
    <property type="entry name" value="AAA_32"/>
</dbReference>
<dbReference type="AlphaFoldDB" id="A7HR30"/>
<feature type="coiled-coil region" evidence="3">
    <location>
        <begin position="201"/>
        <end position="246"/>
    </location>
</feature>
<dbReference type="eggNOG" id="COG1067">
    <property type="taxonomic scope" value="Bacteria"/>
</dbReference>
<keyword evidence="3" id="KW-0175">Coiled coil</keyword>
<dbReference type="OrthoDB" id="9758568at2"/>
<dbReference type="InterPro" id="IPR008269">
    <property type="entry name" value="Lon_proteolytic"/>
</dbReference>
<dbReference type="EMBL" id="CP000774">
    <property type="protein sequence ID" value="ABS62363.1"/>
    <property type="molecule type" value="Genomic_DNA"/>
</dbReference>
<dbReference type="EC" id="3.4.21.53" evidence="2"/>
<keyword evidence="1 2" id="KW-0645">Protease</keyword>
<feature type="domain" description="Lon proteolytic" evidence="4">
    <location>
        <begin position="598"/>
        <end position="795"/>
    </location>
</feature>
<protein>
    <recommendedName>
        <fullName evidence="2">endopeptidase La</fullName>
        <ecNumber evidence="2">3.4.21.53</ecNumber>
    </recommendedName>
</protein>
<name>A7HR30_PARL1</name>
<dbReference type="InterPro" id="IPR027065">
    <property type="entry name" value="Lon_Prtase"/>
</dbReference>
<dbReference type="Gene3D" id="1.10.8.60">
    <property type="match status" value="1"/>
</dbReference>
<dbReference type="Pfam" id="PF20436">
    <property type="entry name" value="LonB_AAA-LID"/>
    <property type="match status" value="1"/>
</dbReference>
<feature type="active site" evidence="2">
    <location>
        <position position="733"/>
    </location>
</feature>
<dbReference type="SUPFAM" id="SSF52540">
    <property type="entry name" value="P-loop containing nucleoside triphosphate hydrolases"/>
    <property type="match status" value="1"/>
</dbReference>
<keyword evidence="2" id="KW-0720">Serine protease</keyword>
<dbReference type="PROSITE" id="PS51786">
    <property type="entry name" value="LON_PROTEOLYTIC"/>
    <property type="match status" value="1"/>
</dbReference>
<dbReference type="Proteomes" id="UP000006377">
    <property type="component" value="Chromosome"/>
</dbReference>
<comment type="similarity">
    <text evidence="2">Belongs to the peptidase S16 family.</text>
</comment>
<organism evidence="5 6">
    <name type="scientific">Parvibaculum lavamentivorans (strain DS-1 / DSM 13023 / NCIMB 13966)</name>
    <dbReference type="NCBI Taxonomy" id="402881"/>
    <lineage>
        <taxon>Bacteria</taxon>
        <taxon>Pseudomonadati</taxon>
        <taxon>Pseudomonadota</taxon>
        <taxon>Alphaproteobacteria</taxon>
        <taxon>Hyphomicrobiales</taxon>
        <taxon>Parvibaculaceae</taxon>
        <taxon>Parvibaculum</taxon>
    </lineage>
</organism>
<dbReference type="RefSeq" id="WP_011995654.1">
    <property type="nucleotide sequence ID" value="NC_009719.1"/>
</dbReference>
<evidence type="ECO:0000256" key="1">
    <source>
        <dbReference type="ARBA" id="ARBA00022670"/>
    </source>
</evidence>
<dbReference type="InterPro" id="IPR014721">
    <property type="entry name" value="Ribsml_uS5_D2-typ_fold_subgr"/>
</dbReference>
<dbReference type="GO" id="GO:0004176">
    <property type="term" value="F:ATP-dependent peptidase activity"/>
    <property type="evidence" value="ECO:0007669"/>
    <property type="project" value="UniProtKB-UniRule"/>
</dbReference>
<dbReference type="PRINTS" id="PR00830">
    <property type="entry name" value="ENDOLAPTASE"/>
</dbReference>
<feature type="active site" evidence="2">
    <location>
        <position position="690"/>
    </location>
</feature>